<evidence type="ECO:0000313" key="3">
    <source>
        <dbReference type="Proteomes" id="UP001305702"/>
    </source>
</evidence>
<proteinExistence type="predicted"/>
<dbReference type="KEGG" id="paun:MJA45_14785"/>
<evidence type="ECO:0000313" key="2">
    <source>
        <dbReference type="EMBL" id="WNQ08915.1"/>
    </source>
</evidence>
<name>A0AA96LAR2_9BACL</name>
<gene>
    <name evidence="2" type="ORF">MJA45_14785</name>
</gene>
<accession>A0AA96LAR2</accession>
<dbReference type="Proteomes" id="UP001305702">
    <property type="component" value="Chromosome"/>
</dbReference>
<dbReference type="EMBL" id="CP130318">
    <property type="protein sequence ID" value="WNQ08915.1"/>
    <property type="molecule type" value="Genomic_DNA"/>
</dbReference>
<dbReference type="AlphaFoldDB" id="A0AA96LAR2"/>
<keyword evidence="3" id="KW-1185">Reference proteome</keyword>
<organism evidence="2 3">
    <name type="scientific">Paenibacillus aurantius</name>
    <dbReference type="NCBI Taxonomy" id="2918900"/>
    <lineage>
        <taxon>Bacteria</taxon>
        <taxon>Bacillati</taxon>
        <taxon>Bacillota</taxon>
        <taxon>Bacilli</taxon>
        <taxon>Bacillales</taxon>
        <taxon>Paenibacillaceae</taxon>
        <taxon>Paenibacillus</taxon>
    </lineage>
</organism>
<keyword evidence="1" id="KW-0812">Transmembrane</keyword>
<keyword evidence="1" id="KW-0472">Membrane</keyword>
<dbReference type="RefSeq" id="WP_315602682.1">
    <property type="nucleotide sequence ID" value="NZ_CP130318.1"/>
</dbReference>
<reference evidence="2 3" key="1">
    <citation type="submission" date="2022-02" db="EMBL/GenBank/DDBJ databases">
        <title>Paenibacillus sp. MBLB1776 Whole Genome Shotgun Sequencing.</title>
        <authorList>
            <person name="Hwang C.Y."/>
            <person name="Cho E.-S."/>
            <person name="Seo M.-J."/>
        </authorList>
    </citation>
    <scope>NUCLEOTIDE SEQUENCE [LARGE SCALE GENOMIC DNA]</scope>
    <source>
        <strain evidence="2 3">MBLB1776</strain>
    </source>
</reference>
<sequence>MILRLVLLIALSFQFMLFSTRPILSLYASVLGVRLATNRLSQFIAPLVFGLIGSTAGVVSIFLASGAFPNSPTVHRTAASFGGIDGE</sequence>
<keyword evidence="1" id="KW-1133">Transmembrane helix</keyword>
<feature type="transmembrane region" description="Helical" evidence="1">
    <location>
        <begin position="43"/>
        <end position="68"/>
    </location>
</feature>
<evidence type="ECO:0000256" key="1">
    <source>
        <dbReference type="SAM" id="Phobius"/>
    </source>
</evidence>
<protein>
    <submittedName>
        <fullName evidence="2">Uncharacterized protein</fullName>
    </submittedName>
</protein>